<protein>
    <submittedName>
        <fullName evidence="1">Uncharacterized protein</fullName>
    </submittedName>
</protein>
<name>A0A383D8F5_9ZZZZ</name>
<dbReference type="AlphaFoldDB" id="A0A383D8F5"/>
<proteinExistence type="predicted"/>
<gene>
    <name evidence="1" type="ORF">METZ01_LOCUS493670</name>
</gene>
<sequence>QLYIKRPPWAYIPSVSKYPWVEELKSPY</sequence>
<accession>A0A383D8F5</accession>
<feature type="non-terminal residue" evidence="1">
    <location>
        <position position="1"/>
    </location>
</feature>
<organism evidence="1">
    <name type="scientific">marine metagenome</name>
    <dbReference type="NCBI Taxonomy" id="408172"/>
    <lineage>
        <taxon>unclassified sequences</taxon>
        <taxon>metagenomes</taxon>
        <taxon>ecological metagenomes</taxon>
    </lineage>
</organism>
<dbReference type="EMBL" id="UINC01215222">
    <property type="protein sequence ID" value="SVE40816.1"/>
    <property type="molecule type" value="Genomic_DNA"/>
</dbReference>
<reference evidence="1" key="1">
    <citation type="submission" date="2018-05" db="EMBL/GenBank/DDBJ databases">
        <authorList>
            <person name="Lanie J.A."/>
            <person name="Ng W.-L."/>
            <person name="Kazmierczak K.M."/>
            <person name="Andrzejewski T.M."/>
            <person name="Davidsen T.M."/>
            <person name="Wayne K.J."/>
            <person name="Tettelin H."/>
            <person name="Glass J.I."/>
            <person name="Rusch D."/>
            <person name="Podicherti R."/>
            <person name="Tsui H.-C.T."/>
            <person name="Winkler M.E."/>
        </authorList>
    </citation>
    <scope>NUCLEOTIDE SEQUENCE</scope>
</reference>
<evidence type="ECO:0000313" key="1">
    <source>
        <dbReference type="EMBL" id="SVE40816.1"/>
    </source>
</evidence>